<comment type="caution">
    <text evidence="1">The sequence shown here is derived from an EMBL/GenBank/DDBJ whole genome shotgun (WGS) entry which is preliminary data.</text>
</comment>
<reference evidence="1 2" key="1">
    <citation type="submission" date="2019-10" db="EMBL/GenBank/DDBJ databases">
        <title>Taxonomy of Antarctic Massilia spp.: description of Massilia rubra sp. nov., Massilia aquatica sp. nov., Massilia mucilaginosa sp. nov., Massilia frigida sp. nov. isolated from streams, lakes and regoliths.</title>
        <authorList>
            <person name="Holochova P."/>
            <person name="Sedlacek I."/>
            <person name="Kralova S."/>
            <person name="Maslanova I."/>
            <person name="Busse H.-J."/>
            <person name="Stankova E."/>
            <person name="Vrbovska V."/>
            <person name="Kovarovic V."/>
            <person name="Bartak M."/>
            <person name="Svec P."/>
            <person name="Pantucek R."/>
        </authorList>
    </citation>
    <scope>NUCLEOTIDE SEQUENCE [LARGE SCALE GENOMIC DNA]</scope>
    <source>
        <strain evidence="1 2">CCM 8695</strain>
    </source>
</reference>
<dbReference type="EMBL" id="WHJG01000003">
    <property type="protein sequence ID" value="NHZ78670.1"/>
    <property type="molecule type" value="Genomic_DNA"/>
</dbReference>
<evidence type="ECO:0000313" key="1">
    <source>
        <dbReference type="EMBL" id="NHZ78670.1"/>
    </source>
</evidence>
<dbReference type="RefSeq" id="WP_167085625.1">
    <property type="nucleotide sequence ID" value="NZ_WHJG01000003.1"/>
</dbReference>
<gene>
    <name evidence="1" type="ORF">F2P44_05150</name>
</gene>
<protein>
    <recommendedName>
        <fullName evidence="3">Antitoxin Xre/MbcA/ParS-like toxin-binding domain-containing protein</fullName>
    </recommendedName>
</protein>
<dbReference type="Proteomes" id="UP000621455">
    <property type="component" value="Unassembled WGS sequence"/>
</dbReference>
<sequence>MTTQALGKAVQSKRMFTLDGPSGRKVYPAFFADPRCNREHIERVCQALGDWPGPSKWEFFTSPRESLNGLTPIEALVRGELDQVLRAAAAFQER</sequence>
<evidence type="ECO:0008006" key="3">
    <source>
        <dbReference type="Google" id="ProtNLM"/>
    </source>
</evidence>
<proteinExistence type="predicted"/>
<accession>A0ABX0NDZ4</accession>
<organism evidence="1 2">
    <name type="scientific">Massilia frigida</name>
    <dbReference type="NCBI Taxonomy" id="2609281"/>
    <lineage>
        <taxon>Bacteria</taxon>
        <taxon>Pseudomonadati</taxon>
        <taxon>Pseudomonadota</taxon>
        <taxon>Betaproteobacteria</taxon>
        <taxon>Burkholderiales</taxon>
        <taxon>Oxalobacteraceae</taxon>
        <taxon>Telluria group</taxon>
        <taxon>Massilia</taxon>
    </lineage>
</organism>
<name>A0ABX0NDZ4_9BURK</name>
<evidence type="ECO:0000313" key="2">
    <source>
        <dbReference type="Proteomes" id="UP000621455"/>
    </source>
</evidence>
<keyword evidence="2" id="KW-1185">Reference proteome</keyword>